<evidence type="ECO:0000313" key="2">
    <source>
        <dbReference type="EMBL" id="RMW99659.1"/>
    </source>
</evidence>
<comment type="caution">
    <text evidence="2">The sequence shown here is derived from an EMBL/GenBank/DDBJ whole genome shotgun (WGS) entry which is preliminary data.</text>
</comment>
<dbReference type="Proteomes" id="UP000267521">
    <property type="component" value="Unassembled WGS sequence"/>
</dbReference>
<proteinExistence type="predicted"/>
<name>A0A3M6Q963_9BURK</name>
<sequence length="175" mass="18415">MHLSDIAQVLAVQASAYPAHLLEDAAFFRNRLALSPSTCWVARPANAPAFAPASAPLLGYLIAYPWADGLPPALNAPLHTLPSPATTWFLHDCAVAAHCQGLGVGQALYRTAAAHAQAVGLRQAALVALESAVGYWRKQGYAEPARSLPGMAHKLSGYGAGARYLTRALAARRGH</sequence>
<dbReference type="Gene3D" id="3.40.630.30">
    <property type="match status" value="1"/>
</dbReference>
<dbReference type="Pfam" id="PF00583">
    <property type="entry name" value="Acetyltransf_1"/>
    <property type="match status" value="1"/>
</dbReference>
<evidence type="ECO:0000259" key="1">
    <source>
        <dbReference type="PROSITE" id="PS51186"/>
    </source>
</evidence>
<protein>
    <submittedName>
        <fullName evidence="2">GNAT family N-acetyltransferase</fullName>
    </submittedName>
</protein>
<dbReference type="PROSITE" id="PS51186">
    <property type="entry name" value="GNAT"/>
    <property type="match status" value="1"/>
</dbReference>
<keyword evidence="2" id="KW-0808">Transferase</keyword>
<dbReference type="InterPro" id="IPR016181">
    <property type="entry name" value="Acyl_CoA_acyltransferase"/>
</dbReference>
<evidence type="ECO:0000313" key="3">
    <source>
        <dbReference type="Proteomes" id="UP000267521"/>
    </source>
</evidence>
<organism evidence="2 3">
    <name type="scientific">Allofranklinella schreckenbergeri</name>
    <dbReference type="NCBI Taxonomy" id="1076744"/>
    <lineage>
        <taxon>Bacteria</taxon>
        <taxon>Pseudomonadati</taxon>
        <taxon>Pseudomonadota</taxon>
        <taxon>Betaproteobacteria</taxon>
        <taxon>Burkholderiales</taxon>
        <taxon>Comamonadaceae</taxon>
        <taxon>Allofranklinella</taxon>
    </lineage>
</organism>
<dbReference type="EMBL" id="RDQM01000004">
    <property type="protein sequence ID" value="RMW99659.1"/>
    <property type="molecule type" value="Genomic_DNA"/>
</dbReference>
<dbReference type="SUPFAM" id="SSF55729">
    <property type="entry name" value="Acyl-CoA N-acyltransferases (Nat)"/>
    <property type="match status" value="1"/>
</dbReference>
<reference evidence="2 3" key="1">
    <citation type="submission" date="2018-10" db="EMBL/GenBank/DDBJ databases">
        <title>Comamonadaceae CDC group NO-1 genome sequencing and assembly.</title>
        <authorList>
            <person name="Bernier A.-M."/>
            <person name="Bernard K."/>
        </authorList>
    </citation>
    <scope>NUCLEOTIDE SEQUENCE [LARGE SCALE GENOMIC DNA]</scope>
    <source>
        <strain evidence="2 3">NML970147</strain>
    </source>
</reference>
<dbReference type="InterPro" id="IPR000182">
    <property type="entry name" value="GNAT_dom"/>
</dbReference>
<gene>
    <name evidence="2" type="ORF">EBQ26_04065</name>
</gene>
<dbReference type="GO" id="GO:0016747">
    <property type="term" value="F:acyltransferase activity, transferring groups other than amino-acyl groups"/>
    <property type="evidence" value="ECO:0007669"/>
    <property type="project" value="InterPro"/>
</dbReference>
<feature type="domain" description="N-acetyltransferase" evidence="1">
    <location>
        <begin position="1"/>
        <end position="170"/>
    </location>
</feature>
<accession>A0A3M6Q963</accession>
<dbReference type="AlphaFoldDB" id="A0A3M6Q963"/>